<dbReference type="EMBL" id="JAPMOS010000024">
    <property type="protein sequence ID" value="KAJ4458944.1"/>
    <property type="molecule type" value="Genomic_DNA"/>
</dbReference>
<protein>
    <submittedName>
        <fullName evidence="3">Thioredoxin 1</fullName>
    </submittedName>
</protein>
<keyword evidence="4" id="KW-1185">Reference proteome</keyword>
<evidence type="ECO:0000313" key="3">
    <source>
        <dbReference type="EMBL" id="KAJ4458944.1"/>
    </source>
</evidence>
<sequence length="124" mass="13806">MHALLTFLVLAVTAAFAKNIVVLSDSNFDSVIGKGRPAFVKFYGESCYYCKQMAPEFKRLNNMNQTPYIIAEVNSSENPALSARYNIQGVPTLILFSASSTRPLDFYPGDRTAPAMMQYLKAHQ</sequence>
<dbReference type="PANTHER" id="PTHR45672">
    <property type="entry name" value="PROTEIN DISULFIDE-ISOMERASE C17H9.14C-RELATED"/>
    <property type="match status" value="1"/>
</dbReference>
<organism evidence="3 4">
    <name type="scientific">Paratrimastix pyriformis</name>
    <dbReference type="NCBI Taxonomy" id="342808"/>
    <lineage>
        <taxon>Eukaryota</taxon>
        <taxon>Metamonada</taxon>
        <taxon>Preaxostyla</taxon>
        <taxon>Paratrimastigidae</taxon>
        <taxon>Paratrimastix</taxon>
    </lineage>
</organism>
<evidence type="ECO:0000256" key="1">
    <source>
        <dbReference type="SAM" id="SignalP"/>
    </source>
</evidence>
<reference evidence="3" key="1">
    <citation type="journal article" date="2022" name="bioRxiv">
        <title>Genomics of Preaxostyla Flagellates Illuminates Evolutionary Transitions and the Path Towards Mitochondrial Loss.</title>
        <authorList>
            <person name="Novak L.V.F."/>
            <person name="Treitli S.C."/>
            <person name="Pyrih J."/>
            <person name="Halakuc P."/>
            <person name="Pipaliya S.V."/>
            <person name="Vacek V."/>
            <person name="Brzon O."/>
            <person name="Soukal P."/>
            <person name="Eme L."/>
            <person name="Dacks J.B."/>
            <person name="Karnkowska A."/>
            <person name="Elias M."/>
            <person name="Hampl V."/>
        </authorList>
    </citation>
    <scope>NUCLEOTIDE SEQUENCE</scope>
    <source>
        <strain evidence="3">RCP-MX</strain>
    </source>
</reference>
<accession>A0ABQ8UNQ0</accession>
<dbReference type="InterPro" id="IPR036249">
    <property type="entry name" value="Thioredoxin-like_sf"/>
</dbReference>
<dbReference type="PROSITE" id="PS51352">
    <property type="entry name" value="THIOREDOXIN_2"/>
    <property type="match status" value="1"/>
</dbReference>
<name>A0ABQ8UNQ0_9EUKA</name>
<dbReference type="CDD" id="cd02961">
    <property type="entry name" value="PDI_a_family"/>
    <property type="match status" value="1"/>
</dbReference>
<dbReference type="Gene3D" id="3.40.30.10">
    <property type="entry name" value="Glutaredoxin"/>
    <property type="match status" value="1"/>
</dbReference>
<dbReference type="PANTHER" id="PTHR45672:SF11">
    <property type="entry name" value="PROTEIN DISULFIDE-ISOMERASE C17H9.14C"/>
    <property type="match status" value="1"/>
</dbReference>
<proteinExistence type="predicted"/>
<dbReference type="Pfam" id="PF00085">
    <property type="entry name" value="Thioredoxin"/>
    <property type="match status" value="1"/>
</dbReference>
<feature type="domain" description="Thioredoxin" evidence="2">
    <location>
        <begin position="1"/>
        <end position="124"/>
    </location>
</feature>
<keyword evidence="1" id="KW-0732">Signal</keyword>
<dbReference type="SUPFAM" id="SSF52833">
    <property type="entry name" value="Thioredoxin-like"/>
    <property type="match status" value="1"/>
</dbReference>
<feature type="signal peptide" evidence="1">
    <location>
        <begin position="1"/>
        <end position="17"/>
    </location>
</feature>
<evidence type="ECO:0000313" key="4">
    <source>
        <dbReference type="Proteomes" id="UP001141327"/>
    </source>
</evidence>
<dbReference type="Proteomes" id="UP001141327">
    <property type="component" value="Unassembled WGS sequence"/>
</dbReference>
<comment type="caution">
    <text evidence="3">The sequence shown here is derived from an EMBL/GenBank/DDBJ whole genome shotgun (WGS) entry which is preliminary data.</text>
</comment>
<dbReference type="InterPro" id="IPR013766">
    <property type="entry name" value="Thioredoxin_domain"/>
</dbReference>
<gene>
    <name evidence="3" type="ORF">PAPYR_5227</name>
</gene>
<evidence type="ECO:0000259" key="2">
    <source>
        <dbReference type="PROSITE" id="PS51352"/>
    </source>
</evidence>
<dbReference type="InterPro" id="IPR051063">
    <property type="entry name" value="PDI"/>
</dbReference>
<feature type="chain" id="PRO_5045322990" evidence="1">
    <location>
        <begin position="18"/>
        <end position="124"/>
    </location>
</feature>